<comment type="caution">
    <text evidence="2">The sequence shown here is derived from an EMBL/GenBank/DDBJ whole genome shotgun (WGS) entry which is preliminary data.</text>
</comment>
<dbReference type="OrthoDB" id="6107345at2"/>
<evidence type="ECO:0000256" key="1">
    <source>
        <dbReference type="SAM" id="SignalP"/>
    </source>
</evidence>
<proteinExistence type="predicted"/>
<organism evidence="2 3">
    <name type="scientific">Marinomonas balearica</name>
    <dbReference type="NCBI Taxonomy" id="491947"/>
    <lineage>
        <taxon>Bacteria</taxon>
        <taxon>Pseudomonadati</taxon>
        <taxon>Pseudomonadota</taxon>
        <taxon>Gammaproteobacteria</taxon>
        <taxon>Oceanospirillales</taxon>
        <taxon>Oceanospirillaceae</taxon>
        <taxon>Marinomonas</taxon>
    </lineage>
</organism>
<name>A0A4R6M886_9GAMM</name>
<dbReference type="RefSeq" id="WP_133503966.1">
    <property type="nucleotide sequence ID" value="NZ_SNXC01000012.1"/>
</dbReference>
<dbReference type="AlphaFoldDB" id="A0A4R6M886"/>
<feature type="signal peptide" evidence="1">
    <location>
        <begin position="1"/>
        <end position="25"/>
    </location>
</feature>
<dbReference type="Pfam" id="PF14352">
    <property type="entry name" value="DUF4402"/>
    <property type="match status" value="1"/>
</dbReference>
<dbReference type="Proteomes" id="UP000294656">
    <property type="component" value="Unassembled WGS sequence"/>
</dbReference>
<keyword evidence="3" id="KW-1185">Reference proteome</keyword>
<accession>A0A4R6M886</accession>
<sequence>MINDFRLAKALAVGALAVSSSIAMGAETATGNASVTVQNAFNLSETTALSFGTIRATGDTAGTQTAELQISSDGTSNNPETTDSTAAAISVIEAGEPAVFTIDSAAPSSNLTITLPSAAIELTSTLNDGLFSIDDFEATITSGPRDGTAYASGNLLTDDTGGVTFAVGATLTTGTGATDAAYTDGTYTGTYEITVDY</sequence>
<dbReference type="InterPro" id="IPR025514">
    <property type="entry name" value="DUF4402"/>
</dbReference>
<feature type="chain" id="PRO_5020588537" evidence="1">
    <location>
        <begin position="26"/>
        <end position="197"/>
    </location>
</feature>
<gene>
    <name evidence="2" type="ORF">DFP79_2204</name>
</gene>
<evidence type="ECO:0000313" key="3">
    <source>
        <dbReference type="Proteomes" id="UP000294656"/>
    </source>
</evidence>
<keyword evidence="1" id="KW-0732">Signal</keyword>
<dbReference type="EMBL" id="SNXC01000012">
    <property type="protein sequence ID" value="TDO97386.1"/>
    <property type="molecule type" value="Genomic_DNA"/>
</dbReference>
<protein>
    <submittedName>
        <fullName evidence="2">Uncharacterized protein DUF4402</fullName>
    </submittedName>
</protein>
<evidence type="ECO:0000313" key="2">
    <source>
        <dbReference type="EMBL" id="TDO97386.1"/>
    </source>
</evidence>
<reference evidence="2 3" key="1">
    <citation type="submission" date="2019-03" db="EMBL/GenBank/DDBJ databases">
        <title>Genomic Encyclopedia of Type Strains, Phase III (KMG-III): the genomes of soil and plant-associated and newly described type strains.</title>
        <authorList>
            <person name="Whitman W."/>
        </authorList>
    </citation>
    <scope>NUCLEOTIDE SEQUENCE [LARGE SCALE GENOMIC DNA]</scope>
    <source>
        <strain evidence="2 3">CECT 7378</strain>
    </source>
</reference>